<organism evidence="14 15">
    <name type="scientific">Marinicella sediminis</name>
    <dbReference type="NCBI Taxonomy" id="1792834"/>
    <lineage>
        <taxon>Bacteria</taxon>
        <taxon>Pseudomonadati</taxon>
        <taxon>Pseudomonadota</taxon>
        <taxon>Gammaproteobacteria</taxon>
        <taxon>Lysobacterales</taxon>
        <taxon>Marinicellaceae</taxon>
        <taxon>Marinicella</taxon>
    </lineage>
</organism>
<dbReference type="InterPro" id="IPR036249">
    <property type="entry name" value="Thioredoxin-like_sf"/>
</dbReference>
<dbReference type="Gene3D" id="3.40.30.10">
    <property type="entry name" value="Glutaredoxin"/>
    <property type="match status" value="1"/>
</dbReference>
<sequence length="149" mass="16711">MTLETGDKAPDFSLIADNGKPFKLSSKVKGKALLVFYPGDGLPVCKQQMIDYRDGFDQFNSLGVDVIAISADDSSAIKSFKKEYDLPFTLLSDADGEVAKLYDSFGWFGVKRSVYLIDKELEIKYKHVESVSIYSRSVEELSEMIKRKS</sequence>
<keyword evidence="5" id="KW-0049">Antioxidant</keyword>
<dbReference type="RefSeq" id="WP_077411526.1">
    <property type="nucleotide sequence ID" value="NZ_JBHRTS010000003.1"/>
</dbReference>
<evidence type="ECO:0000256" key="1">
    <source>
        <dbReference type="ARBA" id="ARBA00003330"/>
    </source>
</evidence>
<evidence type="ECO:0000256" key="3">
    <source>
        <dbReference type="ARBA" id="ARBA00013017"/>
    </source>
</evidence>
<evidence type="ECO:0000256" key="5">
    <source>
        <dbReference type="ARBA" id="ARBA00022862"/>
    </source>
</evidence>
<keyword evidence="4 14" id="KW-0575">Peroxidase</keyword>
<dbReference type="InterPro" id="IPR000866">
    <property type="entry name" value="AhpC/TSA"/>
</dbReference>
<protein>
    <recommendedName>
        <fullName evidence="3">thioredoxin-dependent peroxiredoxin</fullName>
        <ecNumber evidence="3">1.11.1.24</ecNumber>
    </recommendedName>
    <alternativeName>
        <fullName evidence="9">Thioredoxin peroxidase</fullName>
    </alternativeName>
    <alternativeName>
        <fullName evidence="11">Thioredoxin-dependent peroxiredoxin Bcp</fullName>
    </alternativeName>
</protein>
<dbReference type="InterPro" id="IPR013766">
    <property type="entry name" value="Thioredoxin_domain"/>
</dbReference>
<keyword evidence="15" id="KW-1185">Reference proteome</keyword>
<evidence type="ECO:0000256" key="11">
    <source>
        <dbReference type="ARBA" id="ARBA00042639"/>
    </source>
</evidence>
<dbReference type="GO" id="GO:0140824">
    <property type="term" value="F:thioredoxin-dependent peroxiredoxin activity"/>
    <property type="evidence" value="ECO:0007669"/>
    <property type="project" value="UniProtKB-EC"/>
</dbReference>
<dbReference type="CDD" id="cd03017">
    <property type="entry name" value="PRX_BCP"/>
    <property type="match status" value="1"/>
</dbReference>
<dbReference type="EMBL" id="JBHRTS010000003">
    <property type="protein sequence ID" value="MFC3193666.1"/>
    <property type="molecule type" value="Genomic_DNA"/>
</dbReference>
<evidence type="ECO:0000256" key="2">
    <source>
        <dbReference type="ARBA" id="ARBA00011245"/>
    </source>
</evidence>
<comment type="catalytic activity">
    <reaction evidence="12">
        <text>a hydroperoxide + [thioredoxin]-dithiol = an alcohol + [thioredoxin]-disulfide + H2O</text>
        <dbReference type="Rhea" id="RHEA:62620"/>
        <dbReference type="Rhea" id="RHEA-COMP:10698"/>
        <dbReference type="Rhea" id="RHEA-COMP:10700"/>
        <dbReference type="ChEBI" id="CHEBI:15377"/>
        <dbReference type="ChEBI" id="CHEBI:29950"/>
        <dbReference type="ChEBI" id="CHEBI:30879"/>
        <dbReference type="ChEBI" id="CHEBI:35924"/>
        <dbReference type="ChEBI" id="CHEBI:50058"/>
        <dbReference type="EC" id="1.11.1.24"/>
    </reaction>
</comment>
<gene>
    <name evidence="14" type="ORF">ACFODZ_05385</name>
</gene>
<evidence type="ECO:0000313" key="14">
    <source>
        <dbReference type="EMBL" id="MFC3193666.1"/>
    </source>
</evidence>
<dbReference type="EC" id="1.11.1.24" evidence="3"/>
<evidence type="ECO:0000256" key="4">
    <source>
        <dbReference type="ARBA" id="ARBA00022559"/>
    </source>
</evidence>
<comment type="caution">
    <text evidence="14">The sequence shown here is derived from an EMBL/GenBank/DDBJ whole genome shotgun (WGS) entry which is preliminary data.</text>
</comment>
<keyword evidence="7" id="KW-1015">Disulfide bond</keyword>
<dbReference type="InterPro" id="IPR050924">
    <property type="entry name" value="Peroxiredoxin_BCP/PrxQ"/>
</dbReference>
<evidence type="ECO:0000256" key="6">
    <source>
        <dbReference type="ARBA" id="ARBA00023002"/>
    </source>
</evidence>
<dbReference type="InterPro" id="IPR024706">
    <property type="entry name" value="Peroxiredoxin_AhpC-typ"/>
</dbReference>
<evidence type="ECO:0000256" key="9">
    <source>
        <dbReference type="ARBA" id="ARBA00032824"/>
    </source>
</evidence>
<dbReference type="Pfam" id="PF00578">
    <property type="entry name" value="AhpC-TSA"/>
    <property type="match status" value="1"/>
</dbReference>
<keyword evidence="6 14" id="KW-0560">Oxidoreductase</keyword>
<evidence type="ECO:0000259" key="13">
    <source>
        <dbReference type="PROSITE" id="PS51352"/>
    </source>
</evidence>
<comment type="subunit">
    <text evidence="2">Monomer.</text>
</comment>
<evidence type="ECO:0000313" key="15">
    <source>
        <dbReference type="Proteomes" id="UP001595533"/>
    </source>
</evidence>
<name>A0ABV7J682_9GAMM</name>
<dbReference type="PIRSF" id="PIRSF000239">
    <property type="entry name" value="AHPC"/>
    <property type="match status" value="1"/>
</dbReference>
<reference evidence="15" key="1">
    <citation type="journal article" date="2019" name="Int. J. Syst. Evol. Microbiol.">
        <title>The Global Catalogue of Microorganisms (GCM) 10K type strain sequencing project: providing services to taxonomists for standard genome sequencing and annotation.</title>
        <authorList>
            <consortium name="The Broad Institute Genomics Platform"/>
            <consortium name="The Broad Institute Genome Sequencing Center for Infectious Disease"/>
            <person name="Wu L."/>
            <person name="Ma J."/>
        </authorList>
    </citation>
    <scope>NUCLEOTIDE SEQUENCE [LARGE SCALE GENOMIC DNA]</scope>
    <source>
        <strain evidence="15">KCTC 42953</strain>
    </source>
</reference>
<accession>A0ABV7J682</accession>
<evidence type="ECO:0000256" key="12">
    <source>
        <dbReference type="ARBA" id="ARBA00049091"/>
    </source>
</evidence>
<comment type="similarity">
    <text evidence="10">Belongs to the peroxiredoxin family. BCP/PrxQ subfamily.</text>
</comment>
<evidence type="ECO:0000256" key="8">
    <source>
        <dbReference type="ARBA" id="ARBA00023284"/>
    </source>
</evidence>
<feature type="domain" description="Thioredoxin" evidence="13">
    <location>
        <begin position="3"/>
        <end position="149"/>
    </location>
</feature>
<dbReference type="PROSITE" id="PS51352">
    <property type="entry name" value="THIOREDOXIN_2"/>
    <property type="match status" value="1"/>
</dbReference>
<comment type="function">
    <text evidence="1">Thiol-specific peroxidase that catalyzes the reduction of hydrogen peroxide and organic hydroperoxides to water and alcohols, respectively. Plays a role in cell protection against oxidative stress by detoxifying peroxides and as sensor of hydrogen peroxide-mediated signaling events.</text>
</comment>
<evidence type="ECO:0000256" key="7">
    <source>
        <dbReference type="ARBA" id="ARBA00023157"/>
    </source>
</evidence>
<dbReference type="Proteomes" id="UP001595533">
    <property type="component" value="Unassembled WGS sequence"/>
</dbReference>
<dbReference type="PANTHER" id="PTHR42801:SF4">
    <property type="entry name" value="AHPC_TSA FAMILY PROTEIN"/>
    <property type="match status" value="1"/>
</dbReference>
<dbReference type="PANTHER" id="PTHR42801">
    <property type="entry name" value="THIOREDOXIN-DEPENDENT PEROXIDE REDUCTASE"/>
    <property type="match status" value="1"/>
</dbReference>
<evidence type="ECO:0000256" key="10">
    <source>
        <dbReference type="ARBA" id="ARBA00038489"/>
    </source>
</evidence>
<keyword evidence="8" id="KW-0676">Redox-active center</keyword>
<dbReference type="SUPFAM" id="SSF52833">
    <property type="entry name" value="Thioredoxin-like"/>
    <property type="match status" value="1"/>
</dbReference>
<proteinExistence type="inferred from homology"/>